<dbReference type="OrthoDB" id="2269034at2759"/>
<evidence type="ECO:0000313" key="2">
    <source>
        <dbReference type="Proteomes" id="UP000294933"/>
    </source>
</evidence>
<dbReference type="AlphaFoldDB" id="A0A4Y7QD72"/>
<dbReference type="SUPFAM" id="SSF52047">
    <property type="entry name" value="RNI-like"/>
    <property type="match status" value="1"/>
</dbReference>
<evidence type="ECO:0000313" key="1">
    <source>
        <dbReference type="EMBL" id="TDL25211.1"/>
    </source>
</evidence>
<protein>
    <submittedName>
        <fullName evidence="1">Uncharacterized protein</fullName>
    </submittedName>
</protein>
<dbReference type="Proteomes" id="UP000294933">
    <property type="component" value="Unassembled WGS sequence"/>
</dbReference>
<dbReference type="EMBL" id="ML170164">
    <property type="protein sequence ID" value="TDL25211.1"/>
    <property type="molecule type" value="Genomic_DNA"/>
</dbReference>
<organism evidence="1 2">
    <name type="scientific">Rickenella mellea</name>
    <dbReference type="NCBI Taxonomy" id="50990"/>
    <lineage>
        <taxon>Eukaryota</taxon>
        <taxon>Fungi</taxon>
        <taxon>Dikarya</taxon>
        <taxon>Basidiomycota</taxon>
        <taxon>Agaricomycotina</taxon>
        <taxon>Agaricomycetes</taxon>
        <taxon>Hymenochaetales</taxon>
        <taxon>Rickenellaceae</taxon>
        <taxon>Rickenella</taxon>
    </lineage>
</organism>
<dbReference type="VEuPathDB" id="FungiDB:BD410DRAFT_631107"/>
<reference evidence="1 2" key="1">
    <citation type="submission" date="2018-06" db="EMBL/GenBank/DDBJ databases">
        <title>A transcriptomic atlas of mushroom development highlights an independent origin of complex multicellularity.</title>
        <authorList>
            <consortium name="DOE Joint Genome Institute"/>
            <person name="Krizsan K."/>
            <person name="Almasi E."/>
            <person name="Merenyi Z."/>
            <person name="Sahu N."/>
            <person name="Viragh M."/>
            <person name="Koszo T."/>
            <person name="Mondo S."/>
            <person name="Kiss B."/>
            <person name="Balint B."/>
            <person name="Kues U."/>
            <person name="Barry K."/>
            <person name="Hegedus J.C."/>
            <person name="Henrissat B."/>
            <person name="Johnson J."/>
            <person name="Lipzen A."/>
            <person name="Ohm R."/>
            <person name="Nagy I."/>
            <person name="Pangilinan J."/>
            <person name="Yan J."/>
            <person name="Xiong Y."/>
            <person name="Grigoriev I.V."/>
            <person name="Hibbett D.S."/>
            <person name="Nagy L.G."/>
        </authorList>
    </citation>
    <scope>NUCLEOTIDE SEQUENCE [LARGE SCALE GENOMIC DNA]</scope>
    <source>
        <strain evidence="1 2">SZMC22713</strain>
    </source>
</reference>
<sequence>MMFGDTPDRNSQHGCPPSAQHLITDVLVEIFLQCSLGDGLLPEPTLHSSPLNLGRVCHSWRQVALSTPQLWSSLRIPDTWNSPLGMTEWLKRSASLPLTVILNDHDRLHGSSLYRIGALSILLANAYRWKDVWVLADIELVLLFLNAVEPGAPLLESLEIHDCEANDEFLAYTELDLPKYPRLKSLHLPGSVQVVLHHRNITLRNLRIIDFESQKVNCVGVMSMDDYLTLLTLSPNLDEASFAITGSTPMKPMDDIIEHKIRQLCIFVPVGLNIGSFSHHLRLPHLSNLRIEDTTNKDPREFPFNNIKSLLRRSQAPLTRLDIFWDIPPMVQSDGDVVDILRLTPNIRSVSLHRLPVSDVLLRALAQPTTLGETASCLCPKLTEISVVRGGKFSESAVKDMILFREKHRGTKPFKRLRLLDCGLKWSILRMDEEVQNCIARGLSVRIRRLNP</sequence>
<gene>
    <name evidence="1" type="ORF">BD410DRAFT_631107</name>
</gene>
<accession>A0A4Y7QD72</accession>
<name>A0A4Y7QD72_9AGAM</name>
<dbReference type="Gene3D" id="3.80.10.10">
    <property type="entry name" value="Ribonuclease Inhibitor"/>
    <property type="match status" value="1"/>
</dbReference>
<dbReference type="Gene3D" id="1.20.1280.50">
    <property type="match status" value="1"/>
</dbReference>
<keyword evidence="2" id="KW-1185">Reference proteome</keyword>
<dbReference type="STRING" id="50990.A0A4Y7QD72"/>
<dbReference type="InterPro" id="IPR032675">
    <property type="entry name" value="LRR_dom_sf"/>
</dbReference>
<proteinExistence type="predicted"/>